<evidence type="ECO:0000313" key="17">
    <source>
        <dbReference type="Proteomes" id="UP001207736"/>
    </source>
</evidence>
<dbReference type="EMBL" id="BQKB01000018">
    <property type="protein sequence ID" value="GJM52704.1"/>
    <property type="molecule type" value="Genomic_DNA"/>
</dbReference>
<evidence type="ECO:0000256" key="8">
    <source>
        <dbReference type="ARBA" id="ARBA00022840"/>
    </source>
</evidence>
<keyword evidence="9" id="KW-0289">Folate biosynthesis</keyword>
<name>A0AAV5AST6_9FLAO</name>
<accession>A0AAV5AST6</accession>
<evidence type="ECO:0000256" key="4">
    <source>
        <dbReference type="ARBA" id="ARBA00016218"/>
    </source>
</evidence>
<comment type="similarity">
    <text evidence="2">Belongs to the HPPK family.</text>
</comment>
<dbReference type="Proteomes" id="UP001208692">
    <property type="component" value="Unassembled WGS sequence"/>
</dbReference>
<evidence type="ECO:0000256" key="6">
    <source>
        <dbReference type="ARBA" id="ARBA00022741"/>
    </source>
</evidence>
<dbReference type="SUPFAM" id="SSF52540">
    <property type="entry name" value="P-loop containing nucleoside triphosphate hydrolases"/>
    <property type="match status" value="1"/>
</dbReference>
<dbReference type="Pfam" id="PF01288">
    <property type="entry name" value="HPPK"/>
    <property type="match status" value="1"/>
</dbReference>
<feature type="domain" description="7,8-dihydro-6-hydroxymethylpterin-pyrophosphokinase" evidence="13">
    <location>
        <begin position="8"/>
        <end position="136"/>
    </location>
</feature>
<evidence type="ECO:0000256" key="3">
    <source>
        <dbReference type="ARBA" id="ARBA00013253"/>
    </source>
</evidence>
<keyword evidence="7" id="KW-0418">Kinase</keyword>
<dbReference type="InterPro" id="IPR035907">
    <property type="entry name" value="Hppk_sf"/>
</dbReference>
<keyword evidence="8" id="KW-0067">ATP-binding</keyword>
<evidence type="ECO:0000313" key="18">
    <source>
        <dbReference type="Proteomes" id="UP001208692"/>
    </source>
</evidence>
<dbReference type="GO" id="GO:0046656">
    <property type="term" value="P:folic acid biosynthetic process"/>
    <property type="evidence" value="ECO:0007669"/>
    <property type="project" value="UniProtKB-KW"/>
</dbReference>
<protein>
    <recommendedName>
        <fullName evidence="4">2-amino-4-hydroxy-6-hydroxymethyldihydropteridine pyrophosphokinase</fullName>
        <ecNumber evidence="3">2.7.6.3</ecNumber>
    </recommendedName>
    <alternativeName>
        <fullName evidence="11">6-hydroxymethyl-7,8-dihydropterin pyrophosphokinase</fullName>
    </alternativeName>
    <alternativeName>
        <fullName evidence="12">7,8-dihydro-6-hydroxymethylpterin-pyrophosphokinase</fullName>
    </alternativeName>
</protein>
<dbReference type="InterPro" id="IPR027417">
    <property type="entry name" value="P-loop_NTPase"/>
</dbReference>
<comment type="pathway">
    <text evidence="1">Cofactor biosynthesis; tetrahydrofolate biosynthesis; 2-amino-4-hydroxy-6-hydroxymethyl-7,8-dihydropteridine diphosphate from 7,8-dihydroneopterin triphosphate: step 4/4.</text>
</comment>
<organism evidence="15 17">
    <name type="scientific">Capnocytophaga catalasegens</name>
    <dbReference type="NCBI Taxonomy" id="1004260"/>
    <lineage>
        <taxon>Bacteria</taxon>
        <taxon>Pseudomonadati</taxon>
        <taxon>Bacteroidota</taxon>
        <taxon>Flavobacteriia</taxon>
        <taxon>Flavobacteriales</taxon>
        <taxon>Flavobacteriaceae</taxon>
        <taxon>Capnocytophaga</taxon>
    </lineage>
</organism>
<dbReference type="RefSeq" id="WP_264846108.1">
    <property type="nucleotide sequence ID" value="NZ_BPMA01000018.1"/>
</dbReference>
<dbReference type="Gene3D" id="3.30.70.560">
    <property type="entry name" value="7,8-Dihydro-6-hydroxymethylpterin-pyrophosphokinase HPPK"/>
    <property type="match status" value="1"/>
</dbReference>
<evidence type="ECO:0000256" key="7">
    <source>
        <dbReference type="ARBA" id="ARBA00022777"/>
    </source>
</evidence>
<dbReference type="GO" id="GO:0003848">
    <property type="term" value="F:2-amino-4-hydroxy-6-hydroxymethyldihydropteridine diphosphokinase activity"/>
    <property type="evidence" value="ECO:0007669"/>
    <property type="project" value="UniProtKB-EC"/>
</dbReference>
<evidence type="ECO:0000313" key="15">
    <source>
        <dbReference type="EMBL" id="GJM49639.1"/>
    </source>
</evidence>
<proteinExistence type="inferred from homology"/>
<dbReference type="PANTHER" id="PTHR43071">
    <property type="entry name" value="2-AMINO-4-HYDROXY-6-HYDROXYMETHYLDIHYDROPTERIDINE PYROPHOSPHOKINASE"/>
    <property type="match status" value="1"/>
</dbReference>
<dbReference type="CDD" id="cd01673">
    <property type="entry name" value="dNK"/>
    <property type="match status" value="1"/>
</dbReference>
<dbReference type="Proteomes" id="UP001207736">
    <property type="component" value="Unassembled WGS sequence"/>
</dbReference>
<dbReference type="Gene3D" id="3.40.50.300">
    <property type="entry name" value="P-loop containing nucleotide triphosphate hydrolases"/>
    <property type="match status" value="1"/>
</dbReference>
<dbReference type="NCBIfam" id="TIGR01498">
    <property type="entry name" value="folK"/>
    <property type="match status" value="1"/>
</dbReference>
<keyword evidence="5" id="KW-0808">Transferase</keyword>
<comment type="caution">
    <text evidence="15">The sequence shown here is derived from an EMBL/GenBank/DDBJ whole genome shotgun (WGS) entry which is preliminary data.</text>
</comment>
<dbReference type="AlphaFoldDB" id="A0AAV5AST6"/>
<dbReference type="EC" id="2.7.6.3" evidence="3"/>
<dbReference type="InterPro" id="IPR000550">
    <property type="entry name" value="Hppk"/>
</dbReference>
<dbReference type="InterPro" id="IPR031314">
    <property type="entry name" value="DNK_dom"/>
</dbReference>
<feature type="domain" description="Deoxynucleoside kinase" evidence="14">
    <location>
        <begin position="183"/>
        <end position="376"/>
    </location>
</feature>
<evidence type="ECO:0000259" key="13">
    <source>
        <dbReference type="Pfam" id="PF01288"/>
    </source>
</evidence>
<dbReference type="SUPFAM" id="SSF55083">
    <property type="entry name" value="6-hydroxymethyl-7,8-dihydropterin pyrophosphokinase, HPPK"/>
    <property type="match status" value="1"/>
</dbReference>
<reference evidence="15 18" key="1">
    <citation type="submission" date="2021-11" db="EMBL/GenBank/DDBJ databases">
        <title>Draft genome sequence of Capnocytophaga sp. strain KC07075 isolated from cat oral cavity.</title>
        <authorList>
            <person name="Suzuki M."/>
            <person name="Imaoka K."/>
            <person name="Kimura M."/>
            <person name="Morikawa S."/>
            <person name="Maeda K."/>
        </authorList>
    </citation>
    <scope>NUCLEOTIDE SEQUENCE</scope>
    <source>
        <strain evidence="15">KC07075</strain>
        <strain evidence="16 18">KC07079</strain>
    </source>
</reference>
<sequence length="377" mass="44363">MKSTHQVYIALGSNIGNRKEYLQRAVVAISRHLGKIKSVSHIYETPAWGFESELFYNACIEVETFFSAEQCLQELLNIETFLGRERNLKTQEYQPRTIDLDILFYDNLILKTQTLTIPHPQIPFRKFVLQPLLDIASDYVHPVLGKTIQQLYIDNQEVVEAKIIQEELFLPTEINFANRYSYIAIEGNIGAGKTSLATKISEDFLGKLLLERYEDNPFLAKFYADNQRYGFALEMSFLTDRYTQVSEQLSQLDLFKNFVISDYDIFKSLIFAGVTLTEDEFALYRKIFYILYKEIKRPDLYVYLLQNSDRLLQNIEKRGRGYEKRIPKTYLDDIQHSYLTFLRNNLTMNILFIDISNLDFVENKEDYYYILSLINQH</sequence>
<dbReference type="GO" id="GO:0016301">
    <property type="term" value="F:kinase activity"/>
    <property type="evidence" value="ECO:0007669"/>
    <property type="project" value="UniProtKB-KW"/>
</dbReference>
<dbReference type="GO" id="GO:0005524">
    <property type="term" value="F:ATP binding"/>
    <property type="evidence" value="ECO:0007669"/>
    <property type="project" value="UniProtKB-KW"/>
</dbReference>
<evidence type="ECO:0000256" key="1">
    <source>
        <dbReference type="ARBA" id="ARBA00005051"/>
    </source>
</evidence>
<keyword evidence="18" id="KW-1185">Reference proteome</keyword>
<dbReference type="CDD" id="cd00483">
    <property type="entry name" value="HPPK"/>
    <property type="match status" value="1"/>
</dbReference>
<comment type="function">
    <text evidence="10">Catalyzes the transfer of pyrophosphate from adenosine triphosphate (ATP) to 6-hydroxymethyl-7,8-dihydropterin, an enzymatic step in folate biosynthesis pathway.</text>
</comment>
<keyword evidence="6" id="KW-0547">Nucleotide-binding</keyword>
<evidence type="ECO:0000256" key="12">
    <source>
        <dbReference type="ARBA" id="ARBA00033413"/>
    </source>
</evidence>
<evidence type="ECO:0000256" key="10">
    <source>
        <dbReference type="ARBA" id="ARBA00029409"/>
    </source>
</evidence>
<dbReference type="PANTHER" id="PTHR43071:SF1">
    <property type="entry name" value="2-AMINO-4-HYDROXY-6-HYDROXYMETHYLDIHYDROPTERIDINE PYROPHOSPHOKINASE"/>
    <property type="match status" value="1"/>
</dbReference>
<dbReference type="EMBL" id="BQKA01000012">
    <property type="protein sequence ID" value="GJM49639.1"/>
    <property type="molecule type" value="Genomic_DNA"/>
</dbReference>
<evidence type="ECO:0000256" key="9">
    <source>
        <dbReference type="ARBA" id="ARBA00022909"/>
    </source>
</evidence>
<evidence type="ECO:0000256" key="11">
    <source>
        <dbReference type="ARBA" id="ARBA00029766"/>
    </source>
</evidence>
<dbReference type="Pfam" id="PF01712">
    <property type="entry name" value="dNK"/>
    <property type="match status" value="1"/>
</dbReference>
<evidence type="ECO:0000313" key="16">
    <source>
        <dbReference type="EMBL" id="GJM52704.1"/>
    </source>
</evidence>
<evidence type="ECO:0000256" key="2">
    <source>
        <dbReference type="ARBA" id="ARBA00005810"/>
    </source>
</evidence>
<evidence type="ECO:0000256" key="5">
    <source>
        <dbReference type="ARBA" id="ARBA00022679"/>
    </source>
</evidence>
<evidence type="ECO:0000259" key="14">
    <source>
        <dbReference type="Pfam" id="PF01712"/>
    </source>
</evidence>
<gene>
    <name evidence="15" type="ORF">RCZ15_06140</name>
    <name evidence="16" type="ORF">RCZ16_10210</name>
</gene>